<dbReference type="PIRSF" id="PIRSF037263">
    <property type="entry name" value="DUF951_bac"/>
    <property type="match status" value="1"/>
</dbReference>
<evidence type="ECO:0000313" key="2">
    <source>
        <dbReference type="Proteomes" id="UP000323521"/>
    </source>
</evidence>
<keyword evidence="2" id="KW-1185">Reference proteome</keyword>
<dbReference type="AlphaFoldDB" id="A0A3G1KUP8"/>
<gene>
    <name evidence="1" type="ORF">DCMF_17000</name>
</gene>
<dbReference type="OrthoDB" id="9802710at2"/>
<dbReference type="PANTHER" id="PTHR38455:SF1">
    <property type="entry name" value="DUF951 DOMAIN-CONTAINING PROTEIN"/>
    <property type="match status" value="1"/>
</dbReference>
<protein>
    <submittedName>
        <fullName evidence="1">DUF951 domain-containing protein</fullName>
    </submittedName>
</protein>
<sequence>MAQFHLGDIVRLKKPHPCGGYEWEVMRTGMDFRIKCLTCGHQVMISRPNFEKRVKKVVKSNVPEETPPAES</sequence>
<name>A0A3G1KUP8_FORW1</name>
<evidence type="ECO:0000313" key="1">
    <source>
        <dbReference type="EMBL" id="ATW26233.1"/>
    </source>
</evidence>
<dbReference type="InterPro" id="IPR009296">
    <property type="entry name" value="DUF951"/>
</dbReference>
<dbReference type="KEGG" id="fwa:DCMF_17000"/>
<reference evidence="1 2" key="1">
    <citation type="submission" date="2016-10" db="EMBL/GenBank/DDBJ databases">
        <title>Complete Genome Sequence of Peptococcaceae strain DCMF.</title>
        <authorList>
            <person name="Edwards R.J."/>
            <person name="Holland S.I."/>
            <person name="Deshpande N.P."/>
            <person name="Wong Y.K."/>
            <person name="Ertan H."/>
            <person name="Manefield M."/>
            <person name="Russell T.L."/>
            <person name="Lee M.J."/>
        </authorList>
    </citation>
    <scope>NUCLEOTIDE SEQUENCE [LARGE SCALE GENOMIC DNA]</scope>
    <source>
        <strain evidence="1 2">DCMF</strain>
    </source>
</reference>
<organism evidence="1 2">
    <name type="scientific">Formimonas warabiya</name>
    <dbReference type="NCBI Taxonomy" id="1761012"/>
    <lineage>
        <taxon>Bacteria</taxon>
        <taxon>Bacillati</taxon>
        <taxon>Bacillota</taxon>
        <taxon>Clostridia</taxon>
        <taxon>Eubacteriales</taxon>
        <taxon>Peptococcaceae</taxon>
        <taxon>Candidatus Formimonas</taxon>
    </lineage>
</organism>
<dbReference type="RefSeq" id="WP_148135521.1">
    <property type="nucleotide sequence ID" value="NZ_CP017634.1"/>
</dbReference>
<dbReference type="EMBL" id="CP017634">
    <property type="protein sequence ID" value="ATW26233.1"/>
    <property type="molecule type" value="Genomic_DNA"/>
</dbReference>
<proteinExistence type="predicted"/>
<accession>A0A3G1KUP8</accession>
<dbReference type="Pfam" id="PF06107">
    <property type="entry name" value="DUF951"/>
    <property type="match status" value="1"/>
</dbReference>
<dbReference type="Proteomes" id="UP000323521">
    <property type="component" value="Chromosome"/>
</dbReference>
<dbReference type="PANTHER" id="PTHR38455">
    <property type="entry name" value="HYPOTHETICAL CYTOSOLIC PROTEIN"/>
    <property type="match status" value="1"/>
</dbReference>